<evidence type="ECO:0000313" key="3">
    <source>
        <dbReference type="Proteomes" id="UP001151752"/>
    </source>
</evidence>
<keyword evidence="3" id="KW-1185">Reference proteome</keyword>
<dbReference type="AlphaFoldDB" id="A0A9Q0WUL7"/>
<dbReference type="EMBL" id="JAPFFM010000002">
    <property type="protein sequence ID" value="KAJ6773148.1"/>
    <property type="molecule type" value="Genomic_DNA"/>
</dbReference>
<organism evidence="2 3">
    <name type="scientific">Salix koriyanagi</name>
    <dbReference type="NCBI Taxonomy" id="2511006"/>
    <lineage>
        <taxon>Eukaryota</taxon>
        <taxon>Viridiplantae</taxon>
        <taxon>Streptophyta</taxon>
        <taxon>Embryophyta</taxon>
        <taxon>Tracheophyta</taxon>
        <taxon>Spermatophyta</taxon>
        <taxon>Magnoliopsida</taxon>
        <taxon>eudicotyledons</taxon>
        <taxon>Gunneridae</taxon>
        <taxon>Pentapetalae</taxon>
        <taxon>rosids</taxon>
        <taxon>fabids</taxon>
        <taxon>Malpighiales</taxon>
        <taxon>Salicaceae</taxon>
        <taxon>Saliceae</taxon>
        <taxon>Salix</taxon>
    </lineage>
</organism>
<proteinExistence type="predicted"/>
<accession>A0A9Q0WUL7</accession>
<reference evidence="2" key="1">
    <citation type="submission" date="2022-11" db="EMBL/GenBank/DDBJ databases">
        <authorList>
            <person name="Hyden B.L."/>
            <person name="Feng K."/>
            <person name="Yates T."/>
            <person name="Jawdy S."/>
            <person name="Smart L.B."/>
            <person name="Muchero W."/>
        </authorList>
    </citation>
    <scope>NUCLEOTIDE SEQUENCE</scope>
    <source>
        <tissue evidence="2">Shoot tip</tissue>
    </source>
</reference>
<evidence type="ECO:0000313" key="2">
    <source>
        <dbReference type="EMBL" id="KAJ6773148.1"/>
    </source>
</evidence>
<comment type="caution">
    <text evidence="2">The sequence shown here is derived from an EMBL/GenBank/DDBJ whole genome shotgun (WGS) entry which is preliminary data.</text>
</comment>
<dbReference type="Proteomes" id="UP001151752">
    <property type="component" value="Chromosome 10"/>
</dbReference>
<protein>
    <submittedName>
        <fullName evidence="2">Uncharacterized protein</fullName>
    </submittedName>
</protein>
<name>A0A9Q0WUL7_9ROSI</name>
<gene>
    <name evidence="2" type="ORF">OIU74_019198</name>
</gene>
<evidence type="ECO:0000256" key="1">
    <source>
        <dbReference type="SAM" id="MobiDB-lite"/>
    </source>
</evidence>
<reference evidence="2" key="2">
    <citation type="journal article" date="2023" name="Int. J. Mol. Sci.">
        <title>De Novo Assembly and Annotation of 11 Diverse Shrub Willow (Salix) Genomes Reveals Novel Gene Organization in Sex-Linked Regions.</title>
        <authorList>
            <person name="Hyden B."/>
            <person name="Feng K."/>
            <person name="Yates T.B."/>
            <person name="Jawdy S."/>
            <person name="Cereghino C."/>
            <person name="Smart L.B."/>
            <person name="Muchero W."/>
        </authorList>
    </citation>
    <scope>NUCLEOTIDE SEQUENCE</scope>
    <source>
        <tissue evidence="2">Shoot tip</tissue>
    </source>
</reference>
<feature type="region of interest" description="Disordered" evidence="1">
    <location>
        <begin position="1"/>
        <end position="21"/>
    </location>
</feature>
<sequence length="105" mass="11447">MNSECSTFSDSATSIPCKNSSDPNTAEDFLFSGIKSHGKFSETGLASKCFTMLRIEMLGRSNFGGSSESIHKPVEELVDVVSLDPRFSFYIESNQSLLAQLIPSL</sequence>